<dbReference type="EMBL" id="BART01038939">
    <property type="protein sequence ID" value="GAH09120.1"/>
    <property type="molecule type" value="Genomic_DNA"/>
</dbReference>
<gene>
    <name evidence="2" type="ORF">S01H4_64296</name>
</gene>
<accession>X1DLH1</accession>
<dbReference type="Pfam" id="PF00533">
    <property type="entry name" value="BRCT"/>
    <property type="match status" value="1"/>
</dbReference>
<evidence type="ECO:0000259" key="1">
    <source>
        <dbReference type="PROSITE" id="PS50172"/>
    </source>
</evidence>
<feature type="non-terminal residue" evidence="2">
    <location>
        <position position="1"/>
    </location>
</feature>
<dbReference type="SMART" id="SM00292">
    <property type="entry name" value="BRCT"/>
    <property type="match status" value="1"/>
</dbReference>
<proteinExistence type="predicted"/>
<dbReference type="SUPFAM" id="SSF52113">
    <property type="entry name" value="BRCT domain"/>
    <property type="match status" value="1"/>
</dbReference>
<dbReference type="AlphaFoldDB" id="X1DLH1"/>
<dbReference type="PROSITE" id="PS50172">
    <property type="entry name" value="BRCT"/>
    <property type="match status" value="1"/>
</dbReference>
<dbReference type="Gene3D" id="3.40.50.10190">
    <property type="entry name" value="BRCT domain"/>
    <property type="match status" value="1"/>
</dbReference>
<evidence type="ECO:0000313" key="2">
    <source>
        <dbReference type="EMBL" id="GAH09120.1"/>
    </source>
</evidence>
<organism evidence="2">
    <name type="scientific">marine sediment metagenome</name>
    <dbReference type="NCBI Taxonomy" id="412755"/>
    <lineage>
        <taxon>unclassified sequences</taxon>
        <taxon>metagenomes</taxon>
        <taxon>ecological metagenomes</taxon>
    </lineage>
</organism>
<protein>
    <recommendedName>
        <fullName evidence="1">BRCT domain-containing protein</fullName>
    </recommendedName>
</protein>
<reference evidence="2" key="1">
    <citation type="journal article" date="2014" name="Front. Microbiol.">
        <title>High frequency of phylogenetically diverse reductive dehalogenase-homologous genes in deep subseafloor sedimentary metagenomes.</title>
        <authorList>
            <person name="Kawai M."/>
            <person name="Futagami T."/>
            <person name="Toyoda A."/>
            <person name="Takaki Y."/>
            <person name="Nishi S."/>
            <person name="Hori S."/>
            <person name="Arai W."/>
            <person name="Tsubouchi T."/>
            <person name="Morono Y."/>
            <person name="Uchiyama I."/>
            <person name="Ito T."/>
            <person name="Fujiyama A."/>
            <person name="Inagaki F."/>
            <person name="Takami H."/>
        </authorList>
    </citation>
    <scope>NUCLEOTIDE SEQUENCE</scope>
    <source>
        <strain evidence="2">Expedition CK06-06</strain>
    </source>
</reference>
<sequence>LEEKKAKPEELPLAGQEFVITGRMEAFSRQEAEARIKALGGTAKDSVTKKTTYLVVGAEPGGTKFSRAQELGTKLLTEEELTRLLEQKA</sequence>
<dbReference type="InterPro" id="IPR036420">
    <property type="entry name" value="BRCT_dom_sf"/>
</dbReference>
<dbReference type="CDD" id="cd17748">
    <property type="entry name" value="BRCT_DNA_ligase_like"/>
    <property type="match status" value="1"/>
</dbReference>
<dbReference type="InterPro" id="IPR001357">
    <property type="entry name" value="BRCT_dom"/>
</dbReference>
<name>X1DLH1_9ZZZZ</name>
<feature type="domain" description="BRCT" evidence="1">
    <location>
        <begin position="8"/>
        <end position="89"/>
    </location>
</feature>
<comment type="caution">
    <text evidence="2">The sequence shown here is derived from an EMBL/GenBank/DDBJ whole genome shotgun (WGS) entry which is preliminary data.</text>
</comment>